<organism evidence="2 3">
    <name type="scientific">Pseudoalteromonas phenolica</name>
    <dbReference type="NCBI Taxonomy" id="161398"/>
    <lineage>
        <taxon>Bacteria</taxon>
        <taxon>Pseudomonadati</taxon>
        <taxon>Pseudomonadota</taxon>
        <taxon>Gammaproteobacteria</taxon>
        <taxon>Alteromonadales</taxon>
        <taxon>Pseudoalteromonadaceae</taxon>
        <taxon>Pseudoalteromonas</taxon>
    </lineage>
</organism>
<dbReference type="GO" id="GO:0016020">
    <property type="term" value="C:membrane"/>
    <property type="evidence" value="ECO:0007669"/>
    <property type="project" value="GOC"/>
</dbReference>
<dbReference type="RefSeq" id="WP_058029853.1">
    <property type="nucleotide sequence ID" value="NZ_CP013187.1"/>
</dbReference>
<dbReference type="SUPFAM" id="SSF56219">
    <property type="entry name" value="DNase I-like"/>
    <property type="match status" value="1"/>
</dbReference>
<feature type="domain" description="Endonuclease/exonuclease/phosphatase" evidence="1">
    <location>
        <begin position="11"/>
        <end position="321"/>
    </location>
</feature>
<dbReference type="GO" id="GO:0006506">
    <property type="term" value="P:GPI anchor biosynthetic process"/>
    <property type="evidence" value="ECO:0007669"/>
    <property type="project" value="TreeGrafter"/>
</dbReference>
<keyword evidence="2" id="KW-0255">Endonuclease</keyword>
<dbReference type="PANTHER" id="PTHR14859">
    <property type="entry name" value="CALCOFLUOR WHITE HYPERSENSITIVE PROTEIN PRECURSOR"/>
    <property type="match status" value="1"/>
</dbReference>
<dbReference type="InterPro" id="IPR005135">
    <property type="entry name" value="Endo/exonuclease/phosphatase"/>
</dbReference>
<keyword evidence="2" id="KW-0378">Hydrolase</keyword>
<reference evidence="3" key="1">
    <citation type="submission" date="2015-11" db="EMBL/GenBank/DDBJ databases">
        <authorList>
            <person name="Kim K.M."/>
        </authorList>
    </citation>
    <scope>NUCLEOTIDE SEQUENCE [LARGE SCALE GENOMIC DNA]</scope>
    <source>
        <strain evidence="3">KCTC 12086</strain>
    </source>
</reference>
<dbReference type="Proteomes" id="UP000061457">
    <property type="component" value="Chromosome I"/>
</dbReference>
<dbReference type="PATRIC" id="fig|161398.10.peg.1699"/>
<protein>
    <submittedName>
        <fullName evidence="2">Endonuclease/Exonuclease/phosphatase family</fullName>
    </submittedName>
</protein>
<dbReference type="AlphaFoldDB" id="A0A0S2K1P8"/>
<sequence>MSEQKSIKIATLNLLNFAAPPYRFYSEFEGYTHSQWQSKTLFFSELLAHMSPTVIAFQEVFSVKDLEEICKEQGLPYFSAVSAVKHEALKPDVLYSPVVAIASKYPIESLNCLLPNKDLLDYFGHQTPFGFNRTPIKCKINLPDVGFVSFYVVHLKSQRLITDGSLFEQINAEPNLRHYYEQSFALLRNSQDRSLEASIIMHDVMTNNQNMPVVVLGDFNHNLEHASLLPFNIANDHSFKDIPSESGLIDSYTLSQQAMEGKQKPATHFYRGKGNVLDYILLSQHFDPVHDNCVIKKLNYATFDGHLTTQRDGEDIRYSDHAAIMIDLSV</sequence>
<accession>A0A0S2K1P8</accession>
<dbReference type="PANTHER" id="PTHR14859:SF15">
    <property type="entry name" value="ENDONUCLEASE_EXONUCLEASE_PHOSPHATASE DOMAIN-CONTAINING PROTEIN"/>
    <property type="match status" value="1"/>
</dbReference>
<dbReference type="STRING" id="161398.PP2015_1675"/>
<dbReference type="InterPro" id="IPR051916">
    <property type="entry name" value="GPI-anchor_lipid_remodeler"/>
</dbReference>
<keyword evidence="3" id="KW-1185">Reference proteome</keyword>
<dbReference type="InterPro" id="IPR036691">
    <property type="entry name" value="Endo/exonu/phosph_ase_sf"/>
</dbReference>
<proteinExistence type="predicted"/>
<dbReference type="Gene3D" id="3.60.10.10">
    <property type="entry name" value="Endonuclease/exonuclease/phosphatase"/>
    <property type="match status" value="1"/>
</dbReference>
<name>A0A0S2K1P8_9GAMM</name>
<dbReference type="GO" id="GO:0004519">
    <property type="term" value="F:endonuclease activity"/>
    <property type="evidence" value="ECO:0007669"/>
    <property type="project" value="UniProtKB-KW"/>
</dbReference>
<gene>
    <name evidence="2" type="ORF">PP2015_1675</name>
</gene>
<keyword evidence="2" id="KW-0540">Nuclease</keyword>
<keyword evidence="2" id="KW-0269">Exonuclease</keyword>
<evidence type="ECO:0000259" key="1">
    <source>
        <dbReference type="Pfam" id="PF03372"/>
    </source>
</evidence>
<evidence type="ECO:0000313" key="3">
    <source>
        <dbReference type="Proteomes" id="UP000061457"/>
    </source>
</evidence>
<dbReference type="EMBL" id="CP013187">
    <property type="protein sequence ID" value="ALO42177.1"/>
    <property type="molecule type" value="Genomic_DNA"/>
</dbReference>
<evidence type="ECO:0000313" key="2">
    <source>
        <dbReference type="EMBL" id="ALO42177.1"/>
    </source>
</evidence>
<dbReference type="OrthoDB" id="833328at2"/>
<dbReference type="Pfam" id="PF03372">
    <property type="entry name" value="Exo_endo_phos"/>
    <property type="match status" value="1"/>
</dbReference>
<dbReference type="GO" id="GO:0004527">
    <property type="term" value="F:exonuclease activity"/>
    <property type="evidence" value="ECO:0007669"/>
    <property type="project" value="UniProtKB-KW"/>
</dbReference>
<dbReference type="KEGG" id="pphe:PP2015_1675"/>